<keyword evidence="2" id="KW-0472">Membrane</keyword>
<feature type="region of interest" description="Disordered" evidence="1">
    <location>
        <begin position="298"/>
        <end position="318"/>
    </location>
</feature>
<dbReference type="Proteomes" id="UP000011863">
    <property type="component" value="Chromosome"/>
</dbReference>
<protein>
    <submittedName>
        <fullName evidence="3">Uncharacterized protein</fullName>
    </submittedName>
</protein>
<evidence type="ECO:0000256" key="1">
    <source>
        <dbReference type="SAM" id="MobiDB-lite"/>
    </source>
</evidence>
<feature type="compositionally biased region" description="Low complexity" evidence="1">
    <location>
        <begin position="1"/>
        <end position="32"/>
    </location>
</feature>
<evidence type="ECO:0000256" key="2">
    <source>
        <dbReference type="SAM" id="Phobius"/>
    </source>
</evidence>
<sequence length="514" mass="53442">MPVTAASSAPAPAAAAPAPAIPTPAAAPAQPSGFSLPKQAAVAPPSAGFDPLSVDISKTSSAAPRRQRKSGGGFGIVVVLLLLAGLIAAGVVFGRPYLFPDEWDESAKAYAEDIEAVRGVDFVEPLLVVSEPTAAYRLRVGDQLLGDWEAEMPMWRAHGLAAGGTEREVLDSLIAERSPAMLSATDGQVYHDAALPLVDLDPQVTHAMAIAALDQDYRFNQTAASRTLLDEAMTDAHVWQQATDIQQRSSAPTAIRATDDSPLAFLPPVLDYRLVAPTVFTELLPPLDDVGTNPLDGLGRSGPGPLESATLDLAPPAPLGEGETLVDNYRTMDREYWFMMFATHVDVPTARRMSNELSAASVGEFGVAGDTCFSSTFQASTADGIGVLTNDLNAWVGAVAPELQATVAPVDDNTVQVRSCDPGDDFTSNARFGVARSLIKWQATELATVTGVMEAGGSQAQLDAAMVQLAASDAVSQVLAVELTASATEVASAARTATASIVAAATAPPAPVEE</sequence>
<dbReference type="EMBL" id="AP012057">
    <property type="protein sequence ID" value="BAN03858.1"/>
    <property type="molecule type" value="Genomic_DNA"/>
</dbReference>
<keyword evidence="4" id="KW-1185">Reference proteome</keyword>
<keyword evidence="2" id="KW-1133">Transmembrane helix</keyword>
<feature type="transmembrane region" description="Helical" evidence="2">
    <location>
        <begin position="74"/>
        <end position="93"/>
    </location>
</feature>
<dbReference type="KEGG" id="aym:YM304_35440"/>
<proteinExistence type="predicted"/>
<gene>
    <name evidence="3" type="ORF">YM304_35440</name>
</gene>
<dbReference type="AlphaFoldDB" id="A0A6C7EGZ4"/>
<evidence type="ECO:0000313" key="3">
    <source>
        <dbReference type="EMBL" id="BAN03858.1"/>
    </source>
</evidence>
<organism evidence="3 4">
    <name type="scientific">Ilumatobacter coccineus (strain NBRC 103263 / KCTC 29153 / YM16-304)</name>
    <dbReference type="NCBI Taxonomy" id="1313172"/>
    <lineage>
        <taxon>Bacteria</taxon>
        <taxon>Bacillati</taxon>
        <taxon>Actinomycetota</taxon>
        <taxon>Acidimicrobiia</taxon>
        <taxon>Acidimicrobiales</taxon>
        <taxon>Ilumatobacteraceae</taxon>
        <taxon>Ilumatobacter</taxon>
    </lineage>
</organism>
<name>A0A6C7EGZ4_ILUCY</name>
<evidence type="ECO:0000313" key="4">
    <source>
        <dbReference type="Proteomes" id="UP000011863"/>
    </source>
</evidence>
<keyword evidence="2" id="KW-0812">Transmembrane</keyword>
<reference evidence="3 4" key="1">
    <citation type="journal article" date="2013" name="Int. J. Syst. Evol. Microbiol.">
        <title>Ilumatobacter nonamiense sp. nov. and Ilumatobacter coccineum sp. nov., isolated from seashore sand.</title>
        <authorList>
            <person name="Matsumoto A."/>
            <person name="Kasai H."/>
            <person name="Matsuo Y."/>
            <person name="Shizuri Y."/>
            <person name="Ichikawa N."/>
            <person name="Fujita N."/>
            <person name="Omura S."/>
            <person name="Takahashi Y."/>
        </authorList>
    </citation>
    <scope>NUCLEOTIDE SEQUENCE [LARGE SCALE GENOMIC DNA]</scope>
    <source>
        <strain evidence="4">NBRC 103263 / KCTC 29153 / YM16-304</strain>
    </source>
</reference>
<feature type="region of interest" description="Disordered" evidence="1">
    <location>
        <begin position="1"/>
        <end position="42"/>
    </location>
</feature>
<accession>A0A6C7EGZ4</accession>